<gene>
    <name evidence="10" type="ORF">BJ878DRAFT_535021</name>
</gene>
<name>A0A9P7Z2M0_9HELO</name>
<comment type="caution">
    <text evidence="10">The sequence shown here is derived from an EMBL/GenBank/DDBJ whole genome shotgun (WGS) entry which is preliminary data.</text>
</comment>
<dbReference type="GO" id="GO:0006397">
    <property type="term" value="P:mRNA processing"/>
    <property type="evidence" value="ECO:0007669"/>
    <property type="project" value="UniProtKB-KW"/>
</dbReference>
<feature type="compositionally biased region" description="Basic and acidic residues" evidence="8">
    <location>
        <begin position="208"/>
        <end position="221"/>
    </location>
</feature>
<dbReference type="EMBL" id="MU253953">
    <property type="protein sequence ID" value="KAG9243768.1"/>
    <property type="molecule type" value="Genomic_DNA"/>
</dbReference>
<feature type="compositionally biased region" description="Basic and acidic residues" evidence="8">
    <location>
        <begin position="33"/>
        <end position="105"/>
    </location>
</feature>
<organism evidence="10 11">
    <name type="scientific">Calycina marina</name>
    <dbReference type="NCBI Taxonomy" id="1763456"/>
    <lineage>
        <taxon>Eukaryota</taxon>
        <taxon>Fungi</taxon>
        <taxon>Dikarya</taxon>
        <taxon>Ascomycota</taxon>
        <taxon>Pezizomycotina</taxon>
        <taxon>Leotiomycetes</taxon>
        <taxon>Helotiales</taxon>
        <taxon>Pezizellaceae</taxon>
        <taxon>Calycina</taxon>
    </lineage>
</organism>
<dbReference type="Pfam" id="PF08648">
    <property type="entry name" value="SNRNP27"/>
    <property type="match status" value="1"/>
</dbReference>
<sequence length="307" mass="35210">MDSPPRKYARRLDSPQMWEESERRLSTPRHHDRRDGRRDERRDGREGDRNRKYRDRSPRGDRDHRGGGGRDRRDTRDTASSRGAPRDTGRDGGYDNRGGRQRAVEPAEGGRGAHRGMPDAHSFALIYKFKPNNLEESGRGSRDTRERSRDRRRSRSPQREKEVRRDKEPEKPRLSVEDAFIRDRTATPPVSFSQGVQQARRGSSQSIQDHDRMGTDEETRPLKIKSANTAKAKKVEVPIEEDDEIIIVDEGMAAIQAMMGFGGFGTTQNKKVPGNDVSAVRKEKKTEYRQYMNRVGGFNRPLSPSRD</sequence>
<keyword evidence="5" id="KW-0507">mRNA processing</keyword>
<dbReference type="InterPro" id="IPR013957">
    <property type="entry name" value="SNRNP27"/>
</dbReference>
<dbReference type="Proteomes" id="UP000887226">
    <property type="component" value="Unassembled WGS sequence"/>
</dbReference>
<comment type="similarity">
    <text evidence="3">Belongs to the SNUT3 family.</text>
</comment>
<keyword evidence="11" id="KW-1185">Reference proteome</keyword>
<comment type="function">
    <text evidence="1">May play a role in mRNA splicing.</text>
</comment>
<dbReference type="PANTHER" id="PTHR31077">
    <property type="entry name" value="U4/U6.U5 SMALL NUCLEAR RIBONUCLEOPROTEIN 27 KDA PROTEIN"/>
    <property type="match status" value="1"/>
</dbReference>
<dbReference type="AlphaFoldDB" id="A0A9P7Z2M0"/>
<feature type="domain" description="U4/U6.U5 small nuclear ribonucleoprotein 27kDa protein" evidence="9">
    <location>
        <begin position="253"/>
        <end position="304"/>
    </location>
</feature>
<evidence type="ECO:0000256" key="8">
    <source>
        <dbReference type="SAM" id="MobiDB-lite"/>
    </source>
</evidence>
<dbReference type="GO" id="GO:0008380">
    <property type="term" value="P:RNA splicing"/>
    <property type="evidence" value="ECO:0007669"/>
    <property type="project" value="UniProtKB-KW"/>
</dbReference>
<proteinExistence type="inferred from homology"/>
<keyword evidence="6" id="KW-0508">mRNA splicing</keyword>
<comment type="subunit">
    <text evidence="4">Part of a tri-snRNP complex.</text>
</comment>
<evidence type="ECO:0000313" key="11">
    <source>
        <dbReference type="Proteomes" id="UP000887226"/>
    </source>
</evidence>
<feature type="compositionally biased region" description="Basic and acidic residues" evidence="8">
    <location>
        <begin position="157"/>
        <end position="185"/>
    </location>
</feature>
<evidence type="ECO:0000256" key="4">
    <source>
        <dbReference type="ARBA" id="ARBA00011825"/>
    </source>
</evidence>
<comment type="subcellular location">
    <subcellularLocation>
        <location evidence="2">Nucleus</location>
    </subcellularLocation>
</comment>
<evidence type="ECO:0000256" key="5">
    <source>
        <dbReference type="ARBA" id="ARBA00022664"/>
    </source>
</evidence>
<evidence type="ECO:0000259" key="9">
    <source>
        <dbReference type="Pfam" id="PF08648"/>
    </source>
</evidence>
<feature type="compositionally biased region" description="Polar residues" evidence="8">
    <location>
        <begin position="188"/>
        <end position="207"/>
    </location>
</feature>
<evidence type="ECO:0000256" key="2">
    <source>
        <dbReference type="ARBA" id="ARBA00004123"/>
    </source>
</evidence>
<evidence type="ECO:0000256" key="3">
    <source>
        <dbReference type="ARBA" id="ARBA00008218"/>
    </source>
</evidence>
<protein>
    <recommendedName>
        <fullName evidence="9">U4/U6.U5 small nuclear ribonucleoprotein 27kDa protein domain-containing protein</fullName>
    </recommendedName>
</protein>
<keyword evidence="7" id="KW-0539">Nucleus</keyword>
<feature type="region of interest" description="Disordered" evidence="8">
    <location>
        <begin position="1"/>
        <end position="236"/>
    </location>
</feature>
<dbReference type="PANTHER" id="PTHR31077:SF1">
    <property type="entry name" value="U4_U6.U5 SMALL NUCLEAR RIBONUCLEOPROTEIN 27 KDA PROTEIN"/>
    <property type="match status" value="1"/>
</dbReference>
<dbReference type="OrthoDB" id="21368at2759"/>
<evidence type="ECO:0000256" key="1">
    <source>
        <dbReference type="ARBA" id="ARBA00003632"/>
    </source>
</evidence>
<evidence type="ECO:0000256" key="6">
    <source>
        <dbReference type="ARBA" id="ARBA00023187"/>
    </source>
</evidence>
<evidence type="ECO:0000256" key="7">
    <source>
        <dbReference type="ARBA" id="ARBA00023242"/>
    </source>
</evidence>
<reference evidence="10" key="1">
    <citation type="journal article" date="2021" name="IMA Fungus">
        <title>Genomic characterization of three marine fungi, including Emericellopsis atlantica sp. nov. with signatures of a generalist lifestyle and marine biomass degradation.</title>
        <authorList>
            <person name="Hagestad O.C."/>
            <person name="Hou L."/>
            <person name="Andersen J.H."/>
            <person name="Hansen E.H."/>
            <person name="Altermark B."/>
            <person name="Li C."/>
            <person name="Kuhnert E."/>
            <person name="Cox R.J."/>
            <person name="Crous P.W."/>
            <person name="Spatafora J.W."/>
            <person name="Lail K."/>
            <person name="Amirebrahimi M."/>
            <person name="Lipzen A."/>
            <person name="Pangilinan J."/>
            <person name="Andreopoulos W."/>
            <person name="Hayes R.D."/>
            <person name="Ng V."/>
            <person name="Grigoriev I.V."/>
            <person name="Jackson S.A."/>
            <person name="Sutton T.D.S."/>
            <person name="Dobson A.D.W."/>
            <person name="Rama T."/>
        </authorList>
    </citation>
    <scope>NUCLEOTIDE SEQUENCE</scope>
    <source>
        <strain evidence="10">TRa3180A</strain>
    </source>
</reference>
<accession>A0A9P7Z2M0</accession>
<evidence type="ECO:0000313" key="10">
    <source>
        <dbReference type="EMBL" id="KAG9243768.1"/>
    </source>
</evidence>
<dbReference type="GO" id="GO:0071011">
    <property type="term" value="C:precatalytic spliceosome"/>
    <property type="evidence" value="ECO:0007669"/>
    <property type="project" value="TreeGrafter"/>
</dbReference>
<feature type="compositionally biased region" description="Basic and acidic residues" evidence="8">
    <location>
        <begin position="136"/>
        <end position="149"/>
    </location>
</feature>